<keyword evidence="3 7" id="KW-0812">Transmembrane</keyword>
<name>A0A841H2Z7_9BACT</name>
<dbReference type="AlphaFoldDB" id="A0A841H2Z7"/>
<feature type="region of interest" description="Disordered" evidence="6">
    <location>
        <begin position="1"/>
        <end position="46"/>
    </location>
</feature>
<feature type="transmembrane region" description="Helical" evidence="7">
    <location>
        <begin position="358"/>
        <end position="381"/>
    </location>
</feature>
<feature type="transmembrane region" description="Helical" evidence="7">
    <location>
        <begin position="209"/>
        <end position="231"/>
    </location>
</feature>
<dbReference type="InterPro" id="IPR002549">
    <property type="entry name" value="AI-2E-like"/>
</dbReference>
<dbReference type="PANTHER" id="PTHR21716">
    <property type="entry name" value="TRANSMEMBRANE PROTEIN"/>
    <property type="match status" value="1"/>
</dbReference>
<evidence type="ECO:0000256" key="5">
    <source>
        <dbReference type="ARBA" id="ARBA00023136"/>
    </source>
</evidence>
<evidence type="ECO:0000313" key="9">
    <source>
        <dbReference type="Proteomes" id="UP000582837"/>
    </source>
</evidence>
<dbReference type="GO" id="GO:0055085">
    <property type="term" value="P:transmembrane transport"/>
    <property type="evidence" value="ECO:0007669"/>
    <property type="project" value="TreeGrafter"/>
</dbReference>
<accession>A0A841H2Z7</accession>
<evidence type="ECO:0000256" key="4">
    <source>
        <dbReference type="ARBA" id="ARBA00022989"/>
    </source>
</evidence>
<feature type="transmembrane region" description="Helical" evidence="7">
    <location>
        <begin position="261"/>
        <end position="283"/>
    </location>
</feature>
<feature type="compositionally biased region" description="Low complexity" evidence="6">
    <location>
        <begin position="23"/>
        <end position="44"/>
    </location>
</feature>
<organism evidence="8 9">
    <name type="scientific">Longimicrobium terrae</name>
    <dbReference type="NCBI Taxonomy" id="1639882"/>
    <lineage>
        <taxon>Bacteria</taxon>
        <taxon>Pseudomonadati</taxon>
        <taxon>Gemmatimonadota</taxon>
        <taxon>Longimicrobiia</taxon>
        <taxon>Longimicrobiales</taxon>
        <taxon>Longimicrobiaceae</taxon>
        <taxon>Longimicrobium</taxon>
    </lineage>
</organism>
<dbReference type="Pfam" id="PF01594">
    <property type="entry name" value="AI-2E_transport"/>
    <property type="match status" value="1"/>
</dbReference>
<keyword evidence="5 7" id="KW-0472">Membrane</keyword>
<sequence length="418" mass="44477">MPSHPPRDQDSAPESAGPPAPGPGSVLTPDVDPAATSTPAAADAQQPDLGATGHAIESHFNHSVSITVLAVLAVLYTLYFARSFLLPIVIAFLLSFLFSPLVRAMARMRIRPPAGAGIVILGLLATVSFAGYELSYPVQSWAASAPQTLQTAQHKMKDLLKPLERASKTAEQVQNAAGGVAGGGAARTPEVVVRGESIISRIFGTTQRFVTAALETLILLYFLLAAGDLFLQKLIKVLPTRSDKRKAVEIARKTEASISTYLLTTAAVNITEGAVVALTMWILGMPSPLLWGAMVALLEFVPYLGALTMTVVLSIAALTVYDTVGQAMLVPGAFLVINIIQGNFVSPMLMGHKLALNPVALLVGLTFWFWIWGIPGAFLAVPLMATFKILCDHIESLAAIGEFLGMRDENERRAAVRS</sequence>
<feature type="transmembrane region" description="Helical" evidence="7">
    <location>
        <begin position="114"/>
        <end position="132"/>
    </location>
</feature>
<gene>
    <name evidence="8" type="ORF">HNQ61_004036</name>
</gene>
<evidence type="ECO:0000313" key="8">
    <source>
        <dbReference type="EMBL" id="MBB6072374.1"/>
    </source>
</evidence>
<dbReference type="PANTHER" id="PTHR21716:SF16">
    <property type="entry name" value="BLL1467 PROTEIN"/>
    <property type="match status" value="1"/>
</dbReference>
<feature type="compositionally biased region" description="Basic and acidic residues" evidence="6">
    <location>
        <begin position="1"/>
        <end position="10"/>
    </location>
</feature>
<dbReference type="GO" id="GO:0016020">
    <property type="term" value="C:membrane"/>
    <property type="evidence" value="ECO:0007669"/>
    <property type="project" value="UniProtKB-SubCell"/>
</dbReference>
<feature type="transmembrane region" description="Helical" evidence="7">
    <location>
        <begin position="84"/>
        <end position="102"/>
    </location>
</feature>
<evidence type="ECO:0000256" key="7">
    <source>
        <dbReference type="SAM" id="Phobius"/>
    </source>
</evidence>
<feature type="transmembrane region" description="Helical" evidence="7">
    <location>
        <begin position="328"/>
        <end position="346"/>
    </location>
</feature>
<comment type="subcellular location">
    <subcellularLocation>
        <location evidence="1">Membrane</location>
        <topology evidence="1">Multi-pass membrane protein</topology>
    </subcellularLocation>
</comment>
<comment type="similarity">
    <text evidence="2">Belongs to the autoinducer-2 exporter (AI-2E) (TC 2.A.86) family.</text>
</comment>
<reference evidence="8 9" key="1">
    <citation type="submission" date="2020-08" db="EMBL/GenBank/DDBJ databases">
        <title>Genomic Encyclopedia of Type Strains, Phase IV (KMG-IV): sequencing the most valuable type-strain genomes for metagenomic binning, comparative biology and taxonomic classification.</title>
        <authorList>
            <person name="Goeker M."/>
        </authorList>
    </citation>
    <scope>NUCLEOTIDE SEQUENCE [LARGE SCALE GENOMIC DNA]</scope>
    <source>
        <strain evidence="8 9">DSM 29007</strain>
    </source>
</reference>
<proteinExistence type="inferred from homology"/>
<dbReference type="EMBL" id="JACHIA010000014">
    <property type="protein sequence ID" value="MBB6072374.1"/>
    <property type="molecule type" value="Genomic_DNA"/>
</dbReference>
<protein>
    <submittedName>
        <fullName evidence="8">Putative PurR-regulated permease PerM</fullName>
    </submittedName>
</protein>
<keyword evidence="9" id="KW-1185">Reference proteome</keyword>
<dbReference type="Proteomes" id="UP000582837">
    <property type="component" value="Unassembled WGS sequence"/>
</dbReference>
<dbReference type="RefSeq" id="WP_170036587.1">
    <property type="nucleotide sequence ID" value="NZ_JABDTL010000002.1"/>
</dbReference>
<comment type="caution">
    <text evidence="8">The sequence shown here is derived from an EMBL/GenBank/DDBJ whole genome shotgun (WGS) entry which is preliminary data.</text>
</comment>
<evidence type="ECO:0000256" key="3">
    <source>
        <dbReference type="ARBA" id="ARBA00022692"/>
    </source>
</evidence>
<keyword evidence="4 7" id="KW-1133">Transmembrane helix</keyword>
<feature type="transmembrane region" description="Helical" evidence="7">
    <location>
        <begin position="303"/>
        <end position="321"/>
    </location>
</feature>
<evidence type="ECO:0000256" key="1">
    <source>
        <dbReference type="ARBA" id="ARBA00004141"/>
    </source>
</evidence>
<evidence type="ECO:0000256" key="6">
    <source>
        <dbReference type="SAM" id="MobiDB-lite"/>
    </source>
</evidence>
<evidence type="ECO:0000256" key="2">
    <source>
        <dbReference type="ARBA" id="ARBA00009773"/>
    </source>
</evidence>